<keyword evidence="1" id="KW-0472">Membrane</keyword>
<dbReference type="Pfam" id="PF07331">
    <property type="entry name" value="TctB"/>
    <property type="match status" value="1"/>
</dbReference>
<evidence type="ECO:0000259" key="3">
    <source>
        <dbReference type="Pfam" id="PF07331"/>
    </source>
</evidence>
<feature type="transmembrane region" description="Helical" evidence="1">
    <location>
        <begin position="110"/>
        <end position="132"/>
    </location>
</feature>
<feature type="transmembrane region" description="Helical" evidence="1">
    <location>
        <begin position="47"/>
        <end position="70"/>
    </location>
</feature>
<feature type="transmembrane region" description="Helical" evidence="1">
    <location>
        <begin position="198"/>
        <end position="216"/>
    </location>
</feature>
<keyword evidence="5" id="KW-1185">Reference proteome</keyword>
<evidence type="ECO:0000259" key="2">
    <source>
        <dbReference type="Pfam" id="PF01970"/>
    </source>
</evidence>
<protein>
    <submittedName>
        <fullName evidence="4">TctA family transporter</fullName>
    </submittedName>
</protein>
<keyword evidence="1" id="KW-1133">Transmembrane helix</keyword>
<dbReference type="PANTHER" id="PTHR35342">
    <property type="entry name" value="TRICARBOXYLIC TRANSPORT PROTEIN"/>
    <property type="match status" value="1"/>
</dbReference>
<gene>
    <name evidence="4" type="ORF">SAMN02983003_1440</name>
</gene>
<feature type="transmembrane region" description="Helical" evidence="1">
    <location>
        <begin position="138"/>
        <end position="159"/>
    </location>
</feature>
<keyword evidence="1" id="KW-0812">Transmembrane</keyword>
<feature type="transmembrane region" description="Helical" evidence="1">
    <location>
        <begin position="614"/>
        <end position="640"/>
    </location>
</feature>
<feature type="transmembrane region" description="Helical" evidence="1">
    <location>
        <begin position="387"/>
        <end position="407"/>
    </location>
</feature>
<dbReference type="EMBL" id="FPKU01000001">
    <property type="protein sequence ID" value="SFZ83072.1"/>
    <property type="molecule type" value="Genomic_DNA"/>
</dbReference>
<feature type="domain" description="DUF1468" evidence="3">
    <location>
        <begin position="532"/>
        <end position="676"/>
    </location>
</feature>
<feature type="transmembrane region" description="Helical" evidence="1">
    <location>
        <begin position="166"/>
        <end position="183"/>
    </location>
</feature>
<dbReference type="OrthoDB" id="7912266at2"/>
<dbReference type="PANTHER" id="PTHR35342:SF5">
    <property type="entry name" value="TRICARBOXYLIC TRANSPORT PROTEIN"/>
    <property type="match status" value="1"/>
</dbReference>
<sequence length="695" mass="73141">MDLLAPAFEALGIIADPLRLLILFGGVALGLFIGVVPGIGGLVGMALLLPFTYAMDPYAAMAFLIGMWSVTPTADTIPSIMLGVPGGAGSAATVMDGYPMARRGEAARALGASYTASVLGGLFGAILLGISIPVLRPFMLAFGTPELLALCVLGLMLVAAVSQGQILKGLVAASFGVILASVGDESQTGTLRWTFDTLYLWEGLPIVALVLGLFAIPEIIDVGASKQAIAGDQAKITKGGQMQGVRDALKNWRIVLNSSWLGSVLGAVPGLGGATIDWIAYGSAARAVKDGQKTFGTGDVRGVIAAEAANNSKEGGALVPTIAFGIPGSATMAILLGAFIMHGIQPGPKLLSENLDITYTIVWTLVIGNILGAAICFAFVSQLAKLALIPAGILVPTVMAIIFIGAYQATRDIGDLIVLLGAGIVGWVMKRFGWPRAALLLGVVLGGLVEQYLFISTSRYGFDWLQRPGVIIIFMIPVVYLIFRLYQFLRDLNRKKATVAAPAVASGAGAAAAAADPVETLSPVDRFAVPAIWVAMALFFGLAFLTSGDWRFAAKLMPQTVAAAALIFIICMAIATWLKVRSGVPITAVKRNPNSDALAGMPEGEAYRRVGVMALYPLALFGGTLLIGLLPSMLLYMPLFMRVEGKLTWRRALLISVPLWIAIFVLFDVLLNVPWPQSLLGDTFPMLRRQLSGII</sequence>
<evidence type="ECO:0000313" key="5">
    <source>
        <dbReference type="Proteomes" id="UP000183447"/>
    </source>
</evidence>
<feature type="domain" description="DUF112" evidence="2">
    <location>
        <begin position="20"/>
        <end position="441"/>
    </location>
</feature>
<feature type="transmembrane region" description="Helical" evidence="1">
    <location>
        <begin position="20"/>
        <end position="40"/>
    </location>
</feature>
<accession>A0A1K2HXM9</accession>
<feature type="transmembrane region" description="Helical" evidence="1">
    <location>
        <begin position="361"/>
        <end position="380"/>
    </location>
</feature>
<feature type="transmembrane region" description="Helical" evidence="1">
    <location>
        <begin position="527"/>
        <end position="548"/>
    </location>
</feature>
<feature type="transmembrane region" description="Helical" evidence="1">
    <location>
        <begin position="413"/>
        <end position="430"/>
    </location>
</feature>
<dbReference type="InterPro" id="IPR009936">
    <property type="entry name" value="DUF1468"/>
</dbReference>
<evidence type="ECO:0000313" key="4">
    <source>
        <dbReference type="EMBL" id="SFZ83072.1"/>
    </source>
</evidence>
<name>A0A1K2HXM9_9HYPH</name>
<feature type="transmembrane region" description="Helical" evidence="1">
    <location>
        <begin position="560"/>
        <end position="578"/>
    </location>
</feature>
<proteinExistence type="predicted"/>
<dbReference type="AlphaFoldDB" id="A0A1K2HXM9"/>
<feature type="transmembrane region" description="Helical" evidence="1">
    <location>
        <begin position="437"/>
        <end position="455"/>
    </location>
</feature>
<feature type="transmembrane region" description="Helical" evidence="1">
    <location>
        <begin position="76"/>
        <end position="98"/>
    </location>
</feature>
<feature type="transmembrane region" description="Helical" evidence="1">
    <location>
        <begin position="652"/>
        <end position="675"/>
    </location>
</feature>
<feature type="transmembrane region" description="Helical" evidence="1">
    <location>
        <begin position="467"/>
        <end position="486"/>
    </location>
</feature>
<organism evidence="4 5">
    <name type="scientific">Devosia enhydra</name>
    <dbReference type="NCBI Taxonomy" id="665118"/>
    <lineage>
        <taxon>Bacteria</taxon>
        <taxon>Pseudomonadati</taxon>
        <taxon>Pseudomonadota</taxon>
        <taxon>Alphaproteobacteria</taxon>
        <taxon>Hyphomicrobiales</taxon>
        <taxon>Devosiaceae</taxon>
        <taxon>Devosia</taxon>
    </lineage>
</organism>
<feature type="transmembrane region" description="Helical" evidence="1">
    <location>
        <begin position="317"/>
        <end position="341"/>
    </location>
</feature>
<dbReference type="Proteomes" id="UP000183447">
    <property type="component" value="Unassembled WGS sequence"/>
</dbReference>
<evidence type="ECO:0000256" key="1">
    <source>
        <dbReference type="SAM" id="Phobius"/>
    </source>
</evidence>
<dbReference type="RefSeq" id="WP_072340245.1">
    <property type="nucleotide sequence ID" value="NZ_FPKU01000001.1"/>
</dbReference>
<reference evidence="4 5" key="1">
    <citation type="submission" date="2016-11" db="EMBL/GenBank/DDBJ databases">
        <authorList>
            <person name="Jaros S."/>
            <person name="Januszkiewicz K."/>
            <person name="Wedrychowicz H."/>
        </authorList>
    </citation>
    <scope>NUCLEOTIDE SEQUENCE [LARGE SCALE GENOMIC DNA]</scope>
    <source>
        <strain evidence="4 5">ATCC 23634</strain>
    </source>
</reference>
<dbReference type="InterPro" id="IPR002823">
    <property type="entry name" value="DUF112_TM"/>
</dbReference>
<dbReference type="Pfam" id="PF01970">
    <property type="entry name" value="TctA"/>
    <property type="match status" value="1"/>
</dbReference>
<feature type="transmembrane region" description="Helical" evidence="1">
    <location>
        <begin position="498"/>
        <end position="515"/>
    </location>
</feature>
<dbReference type="STRING" id="665118.SAMN02983003_1440"/>